<dbReference type="EMBL" id="QEAM01000068">
    <property type="protein sequence ID" value="TPX47818.1"/>
    <property type="molecule type" value="Genomic_DNA"/>
</dbReference>
<accession>A0A507DAH7</accession>
<feature type="region of interest" description="Disordered" evidence="1">
    <location>
        <begin position="82"/>
        <end position="117"/>
    </location>
</feature>
<evidence type="ECO:0000256" key="1">
    <source>
        <dbReference type="SAM" id="MobiDB-lite"/>
    </source>
</evidence>
<feature type="compositionally biased region" description="Basic and acidic residues" evidence="1">
    <location>
        <begin position="86"/>
        <end position="100"/>
    </location>
</feature>
<name>A0A507DAH7_9FUNG</name>
<sequence>MIKATPPTIKCVIVHDRKLYGCRILPRMNQKVLDRILAQLNLNSTNRSKIRPVIFKSPRDMQFLDETNITTLKDGAVIHLIKIPKRKPEGPHPQETDGRSCKSSTSSSSAPPVEAHA</sequence>
<organism evidence="2 3">
    <name type="scientific">Synchytrium endobioticum</name>
    <dbReference type="NCBI Taxonomy" id="286115"/>
    <lineage>
        <taxon>Eukaryota</taxon>
        <taxon>Fungi</taxon>
        <taxon>Fungi incertae sedis</taxon>
        <taxon>Chytridiomycota</taxon>
        <taxon>Chytridiomycota incertae sedis</taxon>
        <taxon>Chytridiomycetes</taxon>
        <taxon>Synchytriales</taxon>
        <taxon>Synchytriaceae</taxon>
        <taxon>Synchytrium</taxon>
    </lineage>
</organism>
<proteinExistence type="predicted"/>
<protein>
    <submittedName>
        <fullName evidence="2">Uncharacterized protein</fullName>
    </submittedName>
</protein>
<reference evidence="2 3" key="1">
    <citation type="journal article" date="2019" name="Sci. Rep.">
        <title>Comparative genomics of chytrid fungi reveal insights into the obligate biotrophic and pathogenic lifestyle of Synchytrium endobioticum.</title>
        <authorList>
            <person name="van de Vossenberg B.T.L.H."/>
            <person name="Warris S."/>
            <person name="Nguyen H.D.T."/>
            <person name="van Gent-Pelzer M.P.E."/>
            <person name="Joly D.L."/>
            <person name="van de Geest H.C."/>
            <person name="Bonants P.J.M."/>
            <person name="Smith D.S."/>
            <person name="Levesque C.A."/>
            <person name="van der Lee T.A.J."/>
        </authorList>
    </citation>
    <scope>NUCLEOTIDE SEQUENCE [LARGE SCALE GENOMIC DNA]</scope>
    <source>
        <strain evidence="2 3">LEV6574</strain>
    </source>
</reference>
<comment type="caution">
    <text evidence="2">The sequence shown here is derived from an EMBL/GenBank/DDBJ whole genome shotgun (WGS) entry which is preliminary data.</text>
</comment>
<dbReference type="Proteomes" id="UP000320475">
    <property type="component" value="Unassembled WGS sequence"/>
</dbReference>
<evidence type="ECO:0000313" key="2">
    <source>
        <dbReference type="EMBL" id="TPX47818.1"/>
    </source>
</evidence>
<dbReference type="AlphaFoldDB" id="A0A507DAH7"/>
<evidence type="ECO:0000313" key="3">
    <source>
        <dbReference type="Proteomes" id="UP000320475"/>
    </source>
</evidence>
<gene>
    <name evidence="2" type="ORF">SeLEV6574_g02445</name>
</gene>